<protein>
    <submittedName>
        <fullName evidence="2">Uncharacterized protein</fullName>
    </submittedName>
</protein>
<evidence type="ECO:0000313" key="3">
    <source>
        <dbReference type="Proteomes" id="UP000824540"/>
    </source>
</evidence>
<keyword evidence="3" id="KW-1185">Reference proteome</keyword>
<comment type="caution">
    <text evidence="2">The sequence shown here is derived from an EMBL/GenBank/DDBJ whole genome shotgun (WGS) entry which is preliminary data.</text>
</comment>
<reference evidence="2" key="1">
    <citation type="thesis" date="2021" institute="BYU ScholarsArchive" country="Provo, UT, USA">
        <title>Applications of and Algorithms for Genome Assembly and Genomic Analyses with an Emphasis on Marine Teleosts.</title>
        <authorList>
            <person name="Pickett B.D."/>
        </authorList>
    </citation>
    <scope>NUCLEOTIDE SEQUENCE</scope>
    <source>
        <strain evidence="2">HI-2016</strain>
    </source>
</reference>
<accession>A0A8T2MZX9</accession>
<organism evidence="2 3">
    <name type="scientific">Albula glossodonta</name>
    <name type="common">roundjaw bonefish</name>
    <dbReference type="NCBI Taxonomy" id="121402"/>
    <lineage>
        <taxon>Eukaryota</taxon>
        <taxon>Metazoa</taxon>
        <taxon>Chordata</taxon>
        <taxon>Craniata</taxon>
        <taxon>Vertebrata</taxon>
        <taxon>Euteleostomi</taxon>
        <taxon>Actinopterygii</taxon>
        <taxon>Neopterygii</taxon>
        <taxon>Teleostei</taxon>
        <taxon>Albuliformes</taxon>
        <taxon>Albulidae</taxon>
        <taxon>Albula</taxon>
    </lineage>
</organism>
<gene>
    <name evidence="2" type="ORF">JZ751_014859</name>
</gene>
<sequence>MQIKHRGLTIRGLGWSKVNSNRDRGPPGDLQLLRKRSTAKPSVEKPKSRRAELVWYNQQACIPQTATSQQRQQRRNALGLLLPFRSASLFLLQELSWQTLLFKDPS</sequence>
<evidence type="ECO:0000256" key="1">
    <source>
        <dbReference type="SAM" id="MobiDB-lite"/>
    </source>
</evidence>
<dbReference type="Proteomes" id="UP000824540">
    <property type="component" value="Unassembled WGS sequence"/>
</dbReference>
<evidence type="ECO:0000313" key="2">
    <source>
        <dbReference type="EMBL" id="KAG9332760.1"/>
    </source>
</evidence>
<proteinExistence type="predicted"/>
<name>A0A8T2MZX9_9TELE</name>
<dbReference type="EMBL" id="JAFBMS010000237">
    <property type="protein sequence ID" value="KAG9332760.1"/>
    <property type="molecule type" value="Genomic_DNA"/>
</dbReference>
<feature type="region of interest" description="Disordered" evidence="1">
    <location>
        <begin position="15"/>
        <end position="46"/>
    </location>
</feature>
<dbReference type="AlphaFoldDB" id="A0A8T2MZX9"/>